<feature type="region of interest" description="Disordered" evidence="1">
    <location>
        <begin position="111"/>
        <end position="150"/>
    </location>
</feature>
<dbReference type="OrthoDB" id="3027237at2759"/>
<gene>
    <name evidence="2" type="ORF">Hypma_004708</name>
</gene>
<dbReference type="InParanoid" id="A0A369IZP2"/>
<dbReference type="AlphaFoldDB" id="A0A369IZP2"/>
<name>A0A369IZP2_HYPMA</name>
<evidence type="ECO:0000256" key="1">
    <source>
        <dbReference type="SAM" id="MobiDB-lite"/>
    </source>
</evidence>
<accession>A0A369IZP2</accession>
<feature type="compositionally biased region" description="Basic residues" evidence="1">
    <location>
        <begin position="44"/>
        <end position="54"/>
    </location>
</feature>
<feature type="region of interest" description="Disordered" evidence="1">
    <location>
        <begin position="1"/>
        <end position="70"/>
    </location>
</feature>
<feature type="region of interest" description="Disordered" evidence="1">
    <location>
        <begin position="251"/>
        <end position="281"/>
    </location>
</feature>
<evidence type="ECO:0000313" key="3">
    <source>
        <dbReference type="Proteomes" id="UP000076154"/>
    </source>
</evidence>
<proteinExistence type="predicted"/>
<comment type="caution">
    <text evidence="2">The sequence shown here is derived from an EMBL/GenBank/DDBJ whole genome shotgun (WGS) entry which is preliminary data.</text>
</comment>
<organism evidence="2 3">
    <name type="scientific">Hypsizygus marmoreus</name>
    <name type="common">White beech mushroom</name>
    <name type="synonym">Agaricus marmoreus</name>
    <dbReference type="NCBI Taxonomy" id="39966"/>
    <lineage>
        <taxon>Eukaryota</taxon>
        <taxon>Fungi</taxon>
        <taxon>Dikarya</taxon>
        <taxon>Basidiomycota</taxon>
        <taxon>Agaricomycotina</taxon>
        <taxon>Agaricomycetes</taxon>
        <taxon>Agaricomycetidae</taxon>
        <taxon>Agaricales</taxon>
        <taxon>Tricholomatineae</taxon>
        <taxon>Lyophyllaceae</taxon>
        <taxon>Hypsizygus</taxon>
    </lineage>
</organism>
<reference evidence="2" key="1">
    <citation type="submission" date="2018-04" db="EMBL/GenBank/DDBJ databases">
        <title>Whole genome sequencing of Hypsizygus marmoreus.</title>
        <authorList>
            <person name="Choi I.-G."/>
            <person name="Min B."/>
            <person name="Kim J.-G."/>
            <person name="Kim S."/>
            <person name="Oh Y.-L."/>
            <person name="Kong W.-S."/>
            <person name="Park H."/>
            <person name="Jeong J."/>
            <person name="Song E.-S."/>
        </authorList>
    </citation>
    <scope>NUCLEOTIDE SEQUENCE [LARGE SCALE GENOMIC DNA]</scope>
    <source>
        <strain evidence="2">51987-8</strain>
    </source>
</reference>
<feature type="compositionally biased region" description="Basic residues" evidence="1">
    <location>
        <begin position="1"/>
        <end position="11"/>
    </location>
</feature>
<protein>
    <submittedName>
        <fullName evidence="2">Uncharacterized protein</fullName>
    </submittedName>
</protein>
<keyword evidence="3" id="KW-1185">Reference proteome</keyword>
<feature type="compositionally biased region" description="Acidic residues" evidence="1">
    <location>
        <begin position="111"/>
        <end position="128"/>
    </location>
</feature>
<dbReference type="Proteomes" id="UP000076154">
    <property type="component" value="Unassembled WGS sequence"/>
</dbReference>
<dbReference type="EMBL" id="LUEZ02000184">
    <property type="protein sequence ID" value="RDB15211.1"/>
    <property type="molecule type" value="Genomic_DNA"/>
</dbReference>
<evidence type="ECO:0000313" key="2">
    <source>
        <dbReference type="EMBL" id="RDB15211.1"/>
    </source>
</evidence>
<sequence>MGDAKNKRKRQPAGERPQKSRSRAGVTAEEKEKENSSPSSQPRPKPRPVGRKKTNPVSAPELSHDTDTFNEAEADAIAVLAGLGGSGLTSAAAPPPRSFIDRVVDHALGIGEDEAKELDELQREEEEDTGRSDDSSSSEEEDEGFDIKYLVPHKGGTRQLTVKSTSSWDDFSQRLAEKMETRVRLLTDIGYIPSYIPKSQKPLPKLLEDDESYAAMIEDIEEYIDACKEKNKGKGKVKSFYISIVDTDPGDVPGKGNTSSNKKTSKSKEPQPAAPLEDGDEQEHKLLKQLVQRHACAEHHGKACYIMSDGKHYQYTNADLTIWATLLRRRLATIDSPPDKLNLSEKTNRQENIKAQAATSPLGFMGGNPWAQMNPMMNPWGAFGMPSPWAMPPPPNPYALPAHFLTHPSVPAGAPLPADDNAMSSPYRKRPAEPLVPLKYPTTRDWLTSLDNHVERGEDQLNYVQYIPIFLDAGLVRLGDILACQTPEKLRELTQINWGTANRLMDYAKEDRENLVVEAKRVRTE</sequence>